<feature type="transmembrane region" description="Helical" evidence="6">
    <location>
        <begin position="12"/>
        <end position="30"/>
    </location>
</feature>
<feature type="transmembrane region" description="Helical" evidence="6">
    <location>
        <begin position="103"/>
        <end position="121"/>
    </location>
</feature>
<feature type="transmembrane region" description="Helical" evidence="6">
    <location>
        <begin position="396"/>
        <end position="417"/>
    </location>
</feature>
<dbReference type="Proteomes" id="UP000605676">
    <property type="component" value="Unassembled WGS sequence"/>
</dbReference>
<feature type="transmembrane region" description="Helical" evidence="6">
    <location>
        <begin position="71"/>
        <end position="91"/>
    </location>
</feature>
<dbReference type="PANTHER" id="PTHR12778">
    <property type="entry name" value="SOLUTE CARRIER FAMILY 33 ACETYL-COA TRANSPORTER -RELATED"/>
    <property type="match status" value="1"/>
</dbReference>
<dbReference type="InterPro" id="IPR011701">
    <property type="entry name" value="MFS"/>
</dbReference>
<dbReference type="InterPro" id="IPR036259">
    <property type="entry name" value="MFS_trans_sf"/>
</dbReference>
<dbReference type="EMBL" id="JAENRR010000008">
    <property type="protein sequence ID" value="MBK3516736.1"/>
    <property type="molecule type" value="Genomic_DNA"/>
</dbReference>
<dbReference type="InterPro" id="IPR004752">
    <property type="entry name" value="AmpG_permease/AT-1"/>
</dbReference>
<evidence type="ECO:0000256" key="1">
    <source>
        <dbReference type="ARBA" id="ARBA00004141"/>
    </source>
</evidence>
<feature type="transmembrane region" description="Helical" evidence="6">
    <location>
        <begin position="172"/>
        <end position="194"/>
    </location>
</feature>
<gene>
    <name evidence="7" type="ORF">JIV24_05230</name>
</gene>
<comment type="caution">
    <text evidence="7">The sequence shown here is derived from an EMBL/GenBank/DDBJ whole genome shotgun (WGS) entry which is preliminary data.</text>
</comment>
<evidence type="ECO:0000313" key="8">
    <source>
        <dbReference type="Proteomes" id="UP000605676"/>
    </source>
</evidence>
<dbReference type="SUPFAM" id="SSF103473">
    <property type="entry name" value="MFS general substrate transporter"/>
    <property type="match status" value="1"/>
</dbReference>
<feature type="transmembrane region" description="Helical" evidence="6">
    <location>
        <begin position="42"/>
        <end position="59"/>
    </location>
</feature>
<sequence>MKQKSPWAWVPSLYFAEGIPYVVVMTLAVIMYKKLEISNTDIALYTSWLYLPWVIKPFWSPIVDTLKSKRWWIVTMQLLIGAGLAGVAFTIPTTFFFQSTLAFFWLLAFSSATHDIAADGFYMFGMDESKQAYFIGIRSTFYRLAMIAGQGLLVFLAGQLEEMTLFGNEEPSIPLAWSLTFYIITGMFLLFALYHKFALPHPVEDQTKEVKSISEVISEFVHTFTTFFSKKDIWVIMGMLLFYRLGESQLVKMASPFLLDKPEVGGLGLTTSQVGIVYGTIGVIFLTIGGILGGLLASRNGLKYWLWPMVIAINLPNLVYVYLSYALPESFVLVSISVAIEQFGYGFGFTAYMLYQIYVSEGEHKTAHFAFCTGLMALGMMLPGMISGWIQELIGYQHFFVWVIICTIPSFIMVKLIKVDPTFGIKKEKS</sequence>
<keyword evidence="3 6" id="KW-0812">Transmembrane</keyword>
<evidence type="ECO:0000256" key="4">
    <source>
        <dbReference type="ARBA" id="ARBA00022989"/>
    </source>
</evidence>
<dbReference type="CDD" id="cd17486">
    <property type="entry name" value="MFS_AmpG_like"/>
    <property type="match status" value="1"/>
</dbReference>
<name>A0ABS1HGM3_9BACT</name>
<dbReference type="Gene3D" id="1.20.1250.20">
    <property type="entry name" value="MFS general substrate transporter like domains"/>
    <property type="match status" value="2"/>
</dbReference>
<keyword evidence="4 6" id="KW-1133">Transmembrane helix</keyword>
<feature type="transmembrane region" description="Helical" evidence="6">
    <location>
        <begin position="367"/>
        <end position="390"/>
    </location>
</feature>
<dbReference type="PANTHER" id="PTHR12778:SF10">
    <property type="entry name" value="MAJOR FACILITATOR SUPERFAMILY DOMAIN-CONTAINING PROTEIN 3"/>
    <property type="match status" value="1"/>
</dbReference>
<keyword evidence="5 6" id="KW-0472">Membrane</keyword>
<keyword evidence="2" id="KW-0813">Transport</keyword>
<evidence type="ECO:0000256" key="3">
    <source>
        <dbReference type="ARBA" id="ARBA00022692"/>
    </source>
</evidence>
<proteinExistence type="predicted"/>
<dbReference type="RefSeq" id="WP_200463967.1">
    <property type="nucleotide sequence ID" value="NZ_JAENRR010000008.1"/>
</dbReference>
<evidence type="ECO:0000313" key="7">
    <source>
        <dbReference type="EMBL" id="MBK3516736.1"/>
    </source>
</evidence>
<evidence type="ECO:0000256" key="5">
    <source>
        <dbReference type="ARBA" id="ARBA00023136"/>
    </source>
</evidence>
<feature type="transmembrane region" description="Helical" evidence="6">
    <location>
        <begin position="141"/>
        <end position="160"/>
    </location>
</feature>
<evidence type="ECO:0000256" key="2">
    <source>
        <dbReference type="ARBA" id="ARBA00022448"/>
    </source>
</evidence>
<organism evidence="7 8">
    <name type="scientific">Carboxylicivirga marina</name>
    <dbReference type="NCBI Taxonomy" id="2800988"/>
    <lineage>
        <taxon>Bacteria</taxon>
        <taxon>Pseudomonadati</taxon>
        <taxon>Bacteroidota</taxon>
        <taxon>Bacteroidia</taxon>
        <taxon>Marinilabiliales</taxon>
        <taxon>Marinilabiliaceae</taxon>
        <taxon>Carboxylicivirga</taxon>
    </lineage>
</organism>
<reference evidence="7 8" key="1">
    <citation type="submission" date="2021-01" db="EMBL/GenBank/DDBJ databases">
        <title>Carboxyliciviraga sp.nov., isolated from coastal sediments.</title>
        <authorList>
            <person name="Lu D."/>
            <person name="Zhang T."/>
        </authorList>
    </citation>
    <scope>NUCLEOTIDE SEQUENCE [LARGE SCALE GENOMIC DNA]</scope>
    <source>
        <strain evidence="7 8">N1Y132</strain>
    </source>
</reference>
<evidence type="ECO:0000256" key="6">
    <source>
        <dbReference type="SAM" id="Phobius"/>
    </source>
</evidence>
<feature type="transmembrane region" description="Helical" evidence="6">
    <location>
        <begin position="304"/>
        <end position="325"/>
    </location>
</feature>
<protein>
    <submittedName>
        <fullName evidence="7">AmpG family muropeptide MFS transporter</fullName>
    </submittedName>
</protein>
<feature type="transmembrane region" description="Helical" evidence="6">
    <location>
        <begin position="275"/>
        <end position="297"/>
    </location>
</feature>
<feature type="transmembrane region" description="Helical" evidence="6">
    <location>
        <begin position="331"/>
        <end position="355"/>
    </location>
</feature>
<feature type="transmembrane region" description="Helical" evidence="6">
    <location>
        <begin position="233"/>
        <end position="255"/>
    </location>
</feature>
<dbReference type="Pfam" id="PF07690">
    <property type="entry name" value="MFS_1"/>
    <property type="match status" value="1"/>
</dbReference>
<accession>A0ABS1HGM3</accession>
<keyword evidence="8" id="KW-1185">Reference proteome</keyword>
<comment type="subcellular location">
    <subcellularLocation>
        <location evidence="1">Membrane</location>
        <topology evidence="1">Multi-pass membrane protein</topology>
    </subcellularLocation>
</comment>